<dbReference type="PANTHER" id="PTHR10192:SF5">
    <property type="entry name" value="GEPHYRIN"/>
    <property type="match status" value="1"/>
</dbReference>
<dbReference type="NCBIfam" id="NF045515">
    <property type="entry name" value="Glp_gephyrin"/>
    <property type="match status" value="1"/>
</dbReference>
<gene>
    <name evidence="9" type="ORF">FHS28_000957</name>
</gene>
<evidence type="ECO:0000313" key="10">
    <source>
        <dbReference type="Proteomes" id="UP000574369"/>
    </source>
</evidence>
<comment type="cofactor">
    <cofactor evidence="6">
        <name>Mg(2+)</name>
        <dbReference type="ChEBI" id="CHEBI:18420"/>
    </cofactor>
</comment>
<dbReference type="PANTHER" id="PTHR10192">
    <property type="entry name" value="MOLYBDOPTERIN BIOSYNTHESIS PROTEIN"/>
    <property type="match status" value="1"/>
</dbReference>
<accession>A0ABR6GNA1</accession>
<comment type="pathway">
    <text evidence="2 6">Cofactor biosynthesis; molybdopterin biosynthesis.</text>
</comment>
<feature type="region of interest" description="Disordered" evidence="7">
    <location>
        <begin position="1"/>
        <end position="53"/>
    </location>
</feature>
<dbReference type="InterPro" id="IPR008284">
    <property type="entry name" value="MoCF_biosynth_CS"/>
</dbReference>
<dbReference type="Gene3D" id="3.40.980.10">
    <property type="entry name" value="MoaB/Mog-like domain"/>
    <property type="match status" value="1"/>
</dbReference>
<dbReference type="SUPFAM" id="SSF53218">
    <property type="entry name" value="Molybdenum cofactor biosynthesis proteins"/>
    <property type="match status" value="1"/>
</dbReference>
<dbReference type="SMART" id="SM00852">
    <property type="entry name" value="MoCF_biosynth"/>
    <property type="match status" value="1"/>
</dbReference>
<dbReference type="Gene3D" id="2.170.190.11">
    <property type="entry name" value="Molybdopterin biosynthesis moea protein, domain 3"/>
    <property type="match status" value="1"/>
</dbReference>
<dbReference type="InterPro" id="IPR036135">
    <property type="entry name" value="MoeA_linker/N_sf"/>
</dbReference>
<protein>
    <recommendedName>
        <fullName evidence="6">Molybdopterin molybdenumtransferase</fullName>
        <ecNumber evidence="6">2.10.1.1</ecNumber>
    </recommendedName>
</protein>
<evidence type="ECO:0000256" key="2">
    <source>
        <dbReference type="ARBA" id="ARBA00005046"/>
    </source>
</evidence>
<comment type="function">
    <text evidence="1 6">Catalyzes the insertion of molybdate into adenylated molybdopterin with the concomitant release of AMP.</text>
</comment>
<sequence>MSEMSKSGAVPSGSSSTPSLSTPPAPSSASAAVTPAAPSDASAAPAAGMATAHPQRAPMLPMEQALERLLSQVQPLGLTESVPTPLALGRILAQDLVSPLDVPPYDNSAMDGYAIRRAGLEADAQADAQAGAQAGAQRGDTATALLPVSQRIPAGSVPTALQPGTAARIFTGATVPEGADTILMQEQCEAVADVAGGLGQVRVPLSVPQGQHIRRRGEDLQRGQTILSAGARLNAAALGLAATAGAAALTVARRPRVALFSTGDELVLPGQPLGPGQIYNSNRTTLHALLLALGCEVRDLGIVPDTLDATRAALREAARNSDLILSSGGVSVGEEDHLKPALEREGRLDLWQIAIKPGKPLAFGEVHHADAPQGRCFYMGLPGNPVSSFVTFLLFVRPVLLRLQGATQLAPRGYQLPAEFTWTKADKRREFLRGRVTDQGGLALFGNQSSGVMSSAAWADGLIELPPGATVEPGQLLRFLPFNDLF</sequence>
<keyword evidence="6" id="KW-0479">Metal-binding</keyword>
<keyword evidence="6" id="KW-0500">Molybdenum</keyword>
<keyword evidence="6" id="KW-0460">Magnesium</keyword>
<feature type="compositionally biased region" description="Low complexity" evidence="7">
    <location>
        <begin position="7"/>
        <end position="20"/>
    </location>
</feature>
<keyword evidence="6 9" id="KW-0808">Transferase</keyword>
<dbReference type="Pfam" id="PF00994">
    <property type="entry name" value="MoCF_biosynth"/>
    <property type="match status" value="1"/>
</dbReference>
<evidence type="ECO:0000256" key="7">
    <source>
        <dbReference type="SAM" id="MobiDB-lite"/>
    </source>
</evidence>
<keyword evidence="10" id="KW-1185">Reference proteome</keyword>
<feature type="compositionally biased region" description="Low complexity" evidence="7">
    <location>
        <begin position="27"/>
        <end position="52"/>
    </location>
</feature>
<evidence type="ECO:0000256" key="1">
    <source>
        <dbReference type="ARBA" id="ARBA00002901"/>
    </source>
</evidence>
<dbReference type="EC" id="2.10.1.1" evidence="6"/>
<dbReference type="InterPro" id="IPR005110">
    <property type="entry name" value="MoeA_linker/N"/>
</dbReference>
<organism evidence="9 10">
    <name type="scientific">Roseateles terrae</name>
    <dbReference type="NCBI Taxonomy" id="431060"/>
    <lineage>
        <taxon>Bacteria</taxon>
        <taxon>Pseudomonadati</taxon>
        <taxon>Pseudomonadota</taxon>
        <taxon>Betaproteobacteria</taxon>
        <taxon>Burkholderiales</taxon>
        <taxon>Sphaerotilaceae</taxon>
        <taxon>Roseateles</taxon>
    </lineage>
</organism>
<name>A0ABR6GNA1_9BURK</name>
<dbReference type="InterPro" id="IPR038987">
    <property type="entry name" value="MoeA-like"/>
</dbReference>
<feature type="domain" description="MoaB/Mog" evidence="8">
    <location>
        <begin position="258"/>
        <end position="402"/>
    </location>
</feature>
<dbReference type="InterPro" id="IPR001453">
    <property type="entry name" value="MoaB/Mog_dom"/>
</dbReference>
<dbReference type="InterPro" id="IPR036688">
    <property type="entry name" value="MoeA_C_domain_IV_sf"/>
</dbReference>
<dbReference type="Gene3D" id="3.90.105.10">
    <property type="entry name" value="Molybdopterin biosynthesis moea protein, domain 2"/>
    <property type="match status" value="1"/>
</dbReference>
<comment type="catalytic activity">
    <reaction evidence="5">
        <text>adenylyl-molybdopterin + molybdate = Mo-molybdopterin + AMP + H(+)</text>
        <dbReference type="Rhea" id="RHEA:35047"/>
        <dbReference type="ChEBI" id="CHEBI:15378"/>
        <dbReference type="ChEBI" id="CHEBI:36264"/>
        <dbReference type="ChEBI" id="CHEBI:62727"/>
        <dbReference type="ChEBI" id="CHEBI:71302"/>
        <dbReference type="ChEBI" id="CHEBI:456215"/>
        <dbReference type="EC" id="2.10.1.1"/>
    </reaction>
</comment>
<evidence type="ECO:0000313" key="9">
    <source>
        <dbReference type="EMBL" id="MBB3193592.1"/>
    </source>
</evidence>
<dbReference type="EMBL" id="JACHXO010000001">
    <property type="protein sequence ID" value="MBB3193592.1"/>
    <property type="molecule type" value="Genomic_DNA"/>
</dbReference>
<comment type="similarity">
    <text evidence="3 6">Belongs to the MoeA family.</text>
</comment>
<dbReference type="InterPro" id="IPR005111">
    <property type="entry name" value="MoeA_C_domain_IV"/>
</dbReference>
<dbReference type="SUPFAM" id="SSF63882">
    <property type="entry name" value="MoeA N-terminal region -like"/>
    <property type="match status" value="1"/>
</dbReference>
<evidence type="ECO:0000256" key="3">
    <source>
        <dbReference type="ARBA" id="ARBA00010763"/>
    </source>
</evidence>
<evidence type="ECO:0000259" key="8">
    <source>
        <dbReference type="SMART" id="SM00852"/>
    </source>
</evidence>
<keyword evidence="4 6" id="KW-0501">Molybdenum cofactor biosynthesis</keyword>
<dbReference type="Gene3D" id="2.40.340.10">
    <property type="entry name" value="MoeA, C-terminal, domain IV"/>
    <property type="match status" value="1"/>
</dbReference>
<evidence type="ECO:0000256" key="4">
    <source>
        <dbReference type="ARBA" id="ARBA00023150"/>
    </source>
</evidence>
<dbReference type="NCBIfam" id="TIGR00177">
    <property type="entry name" value="molyb_syn"/>
    <property type="match status" value="1"/>
</dbReference>
<evidence type="ECO:0000256" key="5">
    <source>
        <dbReference type="ARBA" id="ARBA00047317"/>
    </source>
</evidence>
<comment type="caution">
    <text evidence="9">The sequence shown here is derived from an EMBL/GenBank/DDBJ whole genome shotgun (WGS) entry which is preliminary data.</text>
</comment>
<dbReference type="Pfam" id="PF03454">
    <property type="entry name" value="MoeA_C"/>
    <property type="match status" value="1"/>
</dbReference>
<dbReference type="Pfam" id="PF03453">
    <property type="entry name" value="MoeA_N"/>
    <property type="match status" value="1"/>
</dbReference>
<dbReference type="InterPro" id="IPR036425">
    <property type="entry name" value="MoaB/Mog-like_dom_sf"/>
</dbReference>
<reference evidence="9 10" key="1">
    <citation type="submission" date="2020-08" db="EMBL/GenBank/DDBJ databases">
        <title>Genomic Encyclopedia of Type Strains, Phase III (KMG-III): the genomes of soil and plant-associated and newly described type strains.</title>
        <authorList>
            <person name="Whitman W."/>
        </authorList>
    </citation>
    <scope>NUCLEOTIDE SEQUENCE [LARGE SCALE GENOMIC DNA]</scope>
    <source>
        <strain evidence="9 10">CECT 7247</strain>
    </source>
</reference>
<dbReference type="GO" id="GO:0061599">
    <property type="term" value="F:molybdopterin molybdotransferase activity"/>
    <property type="evidence" value="ECO:0007669"/>
    <property type="project" value="UniProtKB-EC"/>
</dbReference>
<dbReference type="SUPFAM" id="SSF63867">
    <property type="entry name" value="MoeA C-terminal domain-like"/>
    <property type="match status" value="1"/>
</dbReference>
<dbReference type="PROSITE" id="PS01079">
    <property type="entry name" value="MOCF_BIOSYNTHESIS_2"/>
    <property type="match status" value="1"/>
</dbReference>
<dbReference type="CDD" id="cd00887">
    <property type="entry name" value="MoeA"/>
    <property type="match status" value="1"/>
</dbReference>
<proteinExistence type="inferred from homology"/>
<evidence type="ECO:0000256" key="6">
    <source>
        <dbReference type="RuleBase" id="RU365090"/>
    </source>
</evidence>
<dbReference type="Proteomes" id="UP000574369">
    <property type="component" value="Unassembled WGS sequence"/>
</dbReference>